<feature type="domain" description="C-type lectin" evidence="2">
    <location>
        <begin position="1"/>
        <end position="82"/>
    </location>
</feature>
<dbReference type="STRING" id="48698.ENSPFOP00000006385"/>
<dbReference type="SMART" id="SM00034">
    <property type="entry name" value="CLECT"/>
    <property type="match status" value="1"/>
</dbReference>
<keyword evidence="1" id="KW-1015">Disulfide bond</keyword>
<feature type="domain" description="C-type lectin" evidence="2">
    <location>
        <begin position="91"/>
        <end position="198"/>
    </location>
</feature>
<evidence type="ECO:0000313" key="4">
    <source>
        <dbReference type="Proteomes" id="UP000028760"/>
    </source>
</evidence>
<reference evidence="3" key="3">
    <citation type="submission" date="2025-09" db="UniProtKB">
        <authorList>
            <consortium name="Ensembl"/>
        </authorList>
    </citation>
    <scope>IDENTIFICATION</scope>
</reference>
<evidence type="ECO:0000313" key="3">
    <source>
        <dbReference type="Ensembl" id="ENSPFOP00000006385.2"/>
    </source>
</evidence>
<dbReference type="Pfam" id="PF00059">
    <property type="entry name" value="Lectin_C"/>
    <property type="match status" value="2"/>
</dbReference>
<dbReference type="PROSITE" id="PS50041">
    <property type="entry name" value="C_TYPE_LECTIN_2"/>
    <property type="match status" value="2"/>
</dbReference>
<reference evidence="4" key="1">
    <citation type="submission" date="2013-10" db="EMBL/GenBank/DDBJ databases">
        <authorList>
            <person name="Schartl M."/>
            <person name="Warren W."/>
        </authorList>
    </citation>
    <scope>NUCLEOTIDE SEQUENCE [LARGE SCALE GENOMIC DNA]</scope>
    <source>
        <strain evidence="4">female</strain>
    </source>
</reference>
<dbReference type="eggNOG" id="KOG4297">
    <property type="taxonomic scope" value="Eukaryota"/>
</dbReference>
<evidence type="ECO:0000259" key="2">
    <source>
        <dbReference type="PROSITE" id="PS50041"/>
    </source>
</evidence>
<dbReference type="EMBL" id="AYCK01006321">
    <property type="status" value="NOT_ANNOTATED_CDS"/>
    <property type="molecule type" value="Genomic_DNA"/>
</dbReference>
<dbReference type="Proteomes" id="UP000028760">
    <property type="component" value="Unassembled WGS sequence"/>
</dbReference>
<dbReference type="PROSITE" id="PS00615">
    <property type="entry name" value="C_TYPE_LECTIN_1"/>
    <property type="match status" value="1"/>
</dbReference>
<name>A0A087XKT2_POEFO</name>
<dbReference type="Gene3D" id="3.10.100.10">
    <property type="entry name" value="Mannose-Binding Protein A, subunit A"/>
    <property type="match status" value="2"/>
</dbReference>
<proteinExistence type="predicted"/>
<dbReference type="GeneTree" id="ENSGT00940000174504"/>
<dbReference type="PANTHER" id="PTHR45784">
    <property type="entry name" value="C-TYPE LECTIN DOMAIN FAMILY 20 MEMBER A-RELATED"/>
    <property type="match status" value="1"/>
</dbReference>
<dbReference type="InterPro" id="IPR018378">
    <property type="entry name" value="C-type_lectin_CS"/>
</dbReference>
<dbReference type="SUPFAM" id="SSF56436">
    <property type="entry name" value="C-type lectin-like"/>
    <property type="match status" value="2"/>
</dbReference>
<dbReference type="Ensembl" id="ENSPFOT00000006396.2">
    <property type="protein sequence ID" value="ENSPFOP00000006385.2"/>
    <property type="gene ID" value="ENSPFOG00000006484.2"/>
</dbReference>
<dbReference type="InterPro" id="IPR016187">
    <property type="entry name" value="CTDL_fold"/>
</dbReference>
<keyword evidence="4" id="KW-1185">Reference proteome</keyword>
<dbReference type="InterPro" id="IPR001304">
    <property type="entry name" value="C-type_lectin-like"/>
</dbReference>
<dbReference type="PANTHER" id="PTHR45784:SF3">
    <property type="entry name" value="C-TYPE LECTIN DOMAIN FAMILY 4 MEMBER K-LIKE-RELATED"/>
    <property type="match status" value="1"/>
</dbReference>
<accession>A0A087XKT2</accession>
<dbReference type="InterPro" id="IPR016186">
    <property type="entry name" value="C-type_lectin-like/link_sf"/>
</dbReference>
<sequence>MTRLLDTLSSARHSSEAWIGLYSVIHWRWSDGFTGAGANYSNWEIIFNEPNFNGASQFCVSVGSSGLWWDDYCSEGYSFLCYNGTQLDPEYVYVNKGMNWSDAQMYCRENFVDLATVSSDEQNQMVEKLVSFGVFSWIGLFRYPNFFWSDGSSVSFTNWDNVYNPIDSMTLICAITSVNNKGKWRFLSCETKLPVVCYHNPIVKKRSVKVRLKTENSVNLNDAVLKDSILKKLQDRLEENGGNEITLKWREEPDGEVFKTTDKLTCIDLDCLPAC</sequence>
<protein>
    <recommendedName>
        <fullName evidence="2">C-type lectin domain-containing protein</fullName>
    </recommendedName>
</protein>
<organism evidence="3 4">
    <name type="scientific">Poecilia formosa</name>
    <name type="common">Amazon molly</name>
    <name type="synonym">Limia formosa</name>
    <dbReference type="NCBI Taxonomy" id="48698"/>
    <lineage>
        <taxon>Eukaryota</taxon>
        <taxon>Metazoa</taxon>
        <taxon>Chordata</taxon>
        <taxon>Craniata</taxon>
        <taxon>Vertebrata</taxon>
        <taxon>Euteleostomi</taxon>
        <taxon>Actinopterygii</taxon>
        <taxon>Neopterygii</taxon>
        <taxon>Teleostei</taxon>
        <taxon>Neoteleostei</taxon>
        <taxon>Acanthomorphata</taxon>
        <taxon>Ovalentaria</taxon>
        <taxon>Atherinomorphae</taxon>
        <taxon>Cyprinodontiformes</taxon>
        <taxon>Poeciliidae</taxon>
        <taxon>Poeciliinae</taxon>
        <taxon>Poecilia</taxon>
    </lineage>
</organism>
<reference evidence="3" key="2">
    <citation type="submission" date="2025-08" db="UniProtKB">
        <authorList>
            <consortium name="Ensembl"/>
        </authorList>
    </citation>
    <scope>IDENTIFICATION</scope>
</reference>
<dbReference type="AlphaFoldDB" id="A0A087XKT2"/>
<evidence type="ECO:0000256" key="1">
    <source>
        <dbReference type="ARBA" id="ARBA00023157"/>
    </source>
</evidence>
<dbReference type="OMA" id="HSSEAWI"/>